<accession>A0AAW0EHL5</accession>
<evidence type="ECO:0000313" key="3">
    <source>
        <dbReference type="Proteomes" id="UP001362999"/>
    </source>
</evidence>
<sequence length="240" mass="27058">MATSKTFSPNSDSSPSNIRGPVSWDIRGVQNNWNWKIDKSDDDDNEDDRQVEYQTRFPEKHLAHVHRGLGDSAPLLATIRTAEYSWTATITFPEDGNGTTRNSFLMENVGSGIFHTKWLVPMRALNGREFAWEYTHPAYGDDSLWLRDNVTEEVFGDSNDNYMALSKELPREAVDELVITGTAALIMLAGLMHNDMTIAVEGPAGAAQWRYQVPGWWETEIDEAAAEGDEAGEEEMQRRE</sequence>
<proteinExistence type="predicted"/>
<organism evidence="2 3">
    <name type="scientific">Favolaschia claudopus</name>
    <dbReference type="NCBI Taxonomy" id="2862362"/>
    <lineage>
        <taxon>Eukaryota</taxon>
        <taxon>Fungi</taxon>
        <taxon>Dikarya</taxon>
        <taxon>Basidiomycota</taxon>
        <taxon>Agaricomycotina</taxon>
        <taxon>Agaricomycetes</taxon>
        <taxon>Agaricomycetidae</taxon>
        <taxon>Agaricales</taxon>
        <taxon>Marasmiineae</taxon>
        <taxon>Mycenaceae</taxon>
        <taxon>Favolaschia</taxon>
    </lineage>
</organism>
<dbReference type="Proteomes" id="UP001362999">
    <property type="component" value="Unassembled WGS sequence"/>
</dbReference>
<dbReference type="EMBL" id="JAWWNJ010000001">
    <property type="protein sequence ID" value="KAK7063683.1"/>
    <property type="molecule type" value="Genomic_DNA"/>
</dbReference>
<reference evidence="2 3" key="1">
    <citation type="journal article" date="2024" name="J Genomics">
        <title>Draft genome sequencing and assembly of Favolaschia claudopus CIRM-BRFM 2984 isolated from oak limbs.</title>
        <authorList>
            <person name="Navarro D."/>
            <person name="Drula E."/>
            <person name="Chaduli D."/>
            <person name="Cazenave R."/>
            <person name="Ahrendt S."/>
            <person name="Wang J."/>
            <person name="Lipzen A."/>
            <person name="Daum C."/>
            <person name="Barry K."/>
            <person name="Grigoriev I.V."/>
            <person name="Favel A."/>
            <person name="Rosso M.N."/>
            <person name="Martin F."/>
        </authorList>
    </citation>
    <scope>NUCLEOTIDE SEQUENCE [LARGE SCALE GENOMIC DNA]</scope>
    <source>
        <strain evidence="2 3">CIRM-BRFM 2984</strain>
    </source>
</reference>
<name>A0AAW0EHL5_9AGAR</name>
<gene>
    <name evidence="2" type="ORF">R3P38DRAFT_9102</name>
</gene>
<keyword evidence="3" id="KW-1185">Reference proteome</keyword>
<protein>
    <submittedName>
        <fullName evidence="2">Uncharacterized protein</fullName>
    </submittedName>
</protein>
<feature type="compositionally biased region" description="Polar residues" evidence="1">
    <location>
        <begin position="1"/>
        <end position="17"/>
    </location>
</feature>
<evidence type="ECO:0000313" key="2">
    <source>
        <dbReference type="EMBL" id="KAK7063683.1"/>
    </source>
</evidence>
<dbReference type="AlphaFoldDB" id="A0AAW0EHL5"/>
<comment type="caution">
    <text evidence="2">The sequence shown here is derived from an EMBL/GenBank/DDBJ whole genome shotgun (WGS) entry which is preliminary data.</text>
</comment>
<feature type="region of interest" description="Disordered" evidence="1">
    <location>
        <begin position="1"/>
        <end position="23"/>
    </location>
</feature>
<evidence type="ECO:0000256" key="1">
    <source>
        <dbReference type="SAM" id="MobiDB-lite"/>
    </source>
</evidence>